<dbReference type="OrthoDB" id="49490at2"/>
<dbReference type="SUPFAM" id="SSF49785">
    <property type="entry name" value="Galactose-binding domain-like"/>
    <property type="match status" value="1"/>
</dbReference>
<dbReference type="AlphaFoldDB" id="A0A2S1LTX5"/>
<keyword evidence="1" id="KW-0732">Signal</keyword>
<evidence type="ECO:0000313" key="3">
    <source>
        <dbReference type="EMBL" id="AWG27199.1"/>
    </source>
</evidence>
<keyword evidence="4" id="KW-1185">Reference proteome</keyword>
<dbReference type="SUPFAM" id="SSF48208">
    <property type="entry name" value="Six-hairpin glycosidases"/>
    <property type="match status" value="1"/>
</dbReference>
<dbReference type="EMBL" id="CP020919">
    <property type="protein sequence ID" value="AWG27199.1"/>
    <property type="molecule type" value="Genomic_DNA"/>
</dbReference>
<dbReference type="PROSITE" id="PS51175">
    <property type="entry name" value="CBM6"/>
    <property type="match status" value="1"/>
</dbReference>
<dbReference type="InterPro" id="IPR012341">
    <property type="entry name" value="6hp_glycosidase-like_sf"/>
</dbReference>
<protein>
    <submittedName>
        <fullName evidence="3">Glycogen debranching protein</fullName>
    </submittedName>
</protein>
<accession>A0A2S1LTX5</accession>
<evidence type="ECO:0000256" key="1">
    <source>
        <dbReference type="SAM" id="SignalP"/>
    </source>
</evidence>
<dbReference type="Gene3D" id="1.50.10.10">
    <property type="match status" value="1"/>
</dbReference>
<feature type="signal peptide" evidence="1">
    <location>
        <begin position="1"/>
        <end position="23"/>
    </location>
</feature>
<dbReference type="InterPro" id="IPR008979">
    <property type="entry name" value="Galactose-bd-like_sf"/>
</dbReference>
<dbReference type="GO" id="GO:0030246">
    <property type="term" value="F:carbohydrate binding"/>
    <property type="evidence" value="ECO:0007669"/>
    <property type="project" value="InterPro"/>
</dbReference>
<dbReference type="Proteomes" id="UP000244677">
    <property type="component" value="Chromosome"/>
</dbReference>
<dbReference type="GO" id="GO:0005975">
    <property type="term" value="P:carbohydrate metabolic process"/>
    <property type="evidence" value="ECO:0007669"/>
    <property type="project" value="InterPro"/>
</dbReference>
<evidence type="ECO:0000313" key="4">
    <source>
        <dbReference type="Proteomes" id="UP000244677"/>
    </source>
</evidence>
<dbReference type="KEGG" id="fki:FK004_19250"/>
<proteinExistence type="predicted"/>
<dbReference type="Gene3D" id="2.60.420.10">
    <property type="entry name" value="Maltose phosphorylase, domain 3"/>
    <property type="match status" value="1"/>
</dbReference>
<organism evidence="3 4">
    <name type="scientific">Flavobacterium kingsejongi</name>
    <dbReference type="NCBI Taxonomy" id="1678728"/>
    <lineage>
        <taxon>Bacteria</taxon>
        <taxon>Pseudomonadati</taxon>
        <taxon>Bacteroidota</taxon>
        <taxon>Flavobacteriia</taxon>
        <taxon>Flavobacteriales</taxon>
        <taxon>Flavobacteriaceae</taxon>
        <taxon>Flavobacterium</taxon>
    </lineage>
</organism>
<gene>
    <name evidence="3" type="ORF">FK004_19250</name>
</gene>
<dbReference type="InterPro" id="IPR005084">
    <property type="entry name" value="CBM6"/>
</dbReference>
<dbReference type="RefSeq" id="WP_108738681.1">
    <property type="nucleotide sequence ID" value="NZ_CP020919.1"/>
</dbReference>
<feature type="chain" id="PRO_5015782293" evidence="1">
    <location>
        <begin position="24"/>
        <end position="896"/>
    </location>
</feature>
<dbReference type="InterPro" id="IPR035396">
    <property type="entry name" value="Bac_rhamnosid6H"/>
</dbReference>
<dbReference type="Pfam" id="PF17389">
    <property type="entry name" value="Bac_rhamnosid6H"/>
    <property type="match status" value="1"/>
</dbReference>
<dbReference type="InterPro" id="IPR008928">
    <property type="entry name" value="6-hairpin_glycosidase_sf"/>
</dbReference>
<name>A0A2S1LTX5_9FLAO</name>
<evidence type="ECO:0000259" key="2">
    <source>
        <dbReference type="PROSITE" id="PS51175"/>
    </source>
</evidence>
<feature type="domain" description="CBM6" evidence="2">
    <location>
        <begin position="747"/>
        <end position="891"/>
    </location>
</feature>
<reference evidence="3 4" key="1">
    <citation type="submission" date="2017-04" db="EMBL/GenBank/DDBJ databases">
        <title>Complete genome sequence of Flavobacterium kingsejong AJ004.</title>
        <authorList>
            <person name="Lee P.C."/>
        </authorList>
    </citation>
    <scope>NUCLEOTIDE SEQUENCE [LARGE SCALE GENOMIC DNA]</scope>
    <source>
        <strain evidence="3 4">AJ004</strain>
    </source>
</reference>
<dbReference type="Gene3D" id="2.60.120.260">
    <property type="entry name" value="Galactose-binding domain-like"/>
    <property type="match status" value="1"/>
</dbReference>
<sequence>MKSSHYTLGFILFCFALANGVQAQNGSVIWKTDAYSIHADGVKQHKFAAKAVSPTELTSNYQSPVNESVSSGLIFKFSINGKDNEMKSGVNHYYNFTTGNETPLIRFGELQKEKNTGKEVALKPDSRLKVRLDMRDVLKELKNKGYYTTFSGEKIFKEDFKNVYIAGATAPMVWDFDNLYQRSELQLRDEDGDGIYETTLTFNAKKDQKKTEGTWQLTRDLSAFPQYKSDYVLTDAIYNLSTEEMLNAVEADSTFRTGKEWAGVWTRDISYSIILSMAYLQPKVAMNSLMKKVNANKRIIQDTGTGGAYPASTDRMVWAIAAYEVYKATGDKNWLQQSYTIVKNSIEDDLNVIYDKETHLVRGESSFLDWREQTYPKWMQPADIFESENLGTNAVHFQANVVLAEMATLLNFKDIAKKHKLIAANIKMGINEHLWLKDKGYYAQYLYGRNSKIVSPRAEALGEALCVLYGIADLQKQQSIIANTPVTDYGISCIYPQIPNIPPYHNNAVWPFVQAYWGLASAKTGNVTSVMESMAAIIRPSALFLTNKENFVADNGDFAGTQINSSNMLWSLAGNLAMTHKILFGMDFQADKLVLRPFVPQELKGTRTLSNFKYREAILEITVEGYGNTIKSFTLDGKVVTSPEISQSLKGPHTVKIVLDNMAFTNTKINKRDNDFSPAAPSVTYTNGVLSWNPVEGAVNYSVLKNGKEIEKTAKTTANAVKLGYAEYQVIAADAKGVTSFASEPIVVAEDKATSIFELENSIGKAEYPYKGYSGNGFIETSKTVNPTFDFSVAIGETGWYAVDFHYANGNGPTNTENKCAIRTLKEGITTLGTFVFPQRGVNEWSNWGFSNPVKVYLTAGKHVLTLKLETFNENMNVDINQAMLDYIRIVKLDKK</sequence>